<dbReference type="SUPFAM" id="SSF51294">
    <property type="entry name" value="Hedgehog/intein (Hint) domain"/>
    <property type="match status" value="1"/>
</dbReference>
<dbReference type="PROSITE" id="PS50817">
    <property type="entry name" value="INTEIN_N_TER"/>
    <property type="match status" value="1"/>
</dbReference>
<organism evidence="2">
    <name type="scientific">Alexandrium catenella</name>
    <name type="common">Red tide dinoflagellate</name>
    <name type="synonym">Gonyaulax catenella</name>
    <dbReference type="NCBI Taxonomy" id="2925"/>
    <lineage>
        <taxon>Eukaryota</taxon>
        <taxon>Sar</taxon>
        <taxon>Alveolata</taxon>
        <taxon>Dinophyceae</taxon>
        <taxon>Gonyaulacales</taxon>
        <taxon>Pyrocystaceae</taxon>
        <taxon>Alexandrium</taxon>
    </lineage>
</organism>
<dbReference type="Gene3D" id="2.170.16.10">
    <property type="entry name" value="Hedgehog/Intein (Hint) domain"/>
    <property type="match status" value="1"/>
</dbReference>
<proteinExistence type="predicted"/>
<reference evidence="2" key="1">
    <citation type="submission" date="2021-01" db="EMBL/GenBank/DDBJ databases">
        <authorList>
            <person name="Corre E."/>
            <person name="Pelletier E."/>
            <person name="Niang G."/>
            <person name="Scheremetjew M."/>
            <person name="Finn R."/>
            <person name="Kale V."/>
            <person name="Holt S."/>
            <person name="Cochrane G."/>
            <person name="Meng A."/>
            <person name="Brown T."/>
            <person name="Cohen L."/>
        </authorList>
    </citation>
    <scope>NUCLEOTIDE SEQUENCE</scope>
    <source>
        <strain evidence="2">OF101</strain>
    </source>
</reference>
<feature type="region of interest" description="Disordered" evidence="1">
    <location>
        <begin position="117"/>
        <end position="179"/>
    </location>
</feature>
<dbReference type="EMBL" id="HBGE01034468">
    <property type="protein sequence ID" value="CAD9128412.1"/>
    <property type="molecule type" value="Transcribed_RNA"/>
</dbReference>
<evidence type="ECO:0000256" key="1">
    <source>
        <dbReference type="SAM" id="MobiDB-lite"/>
    </source>
</evidence>
<feature type="compositionally biased region" description="Low complexity" evidence="1">
    <location>
        <begin position="348"/>
        <end position="361"/>
    </location>
</feature>
<gene>
    <name evidence="2" type="ORF">ACAT0790_LOCUS20910</name>
</gene>
<dbReference type="GO" id="GO:0016539">
    <property type="term" value="P:intein-mediated protein splicing"/>
    <property type="evidence" value="ECO:0007669"/>
    <property type="project" value="InterPro"/>
</dbReference>
<feature type="compositionally biased region" description="Basic residues" evidence="1">
    <location>
        <begin position="335"/>
        <end position="347"/>
    </location>
</feature>
<dbReference type="AlphaFoldDB" id="A0A7S1QC51"/>
<dbReference type="InterPro" id="IPR036844">
    <property type="entry name" value="Hint_dom_sf"/>
</dbReference>
<feature type="compositionally biased region" description="Basic and acidic residues" evidence="1">
    <location>
        <begin position="124"/>
        <end position="140"/>
    </location>
</feature>
<name>A0A7S1QC51_ALECA</name>
<evidence type="ECO:0008006" key="3">
    <source>
        <dbReference type="Google" id="ProtNLM"/>
    </source>
</evidence>
<evidence type="ECO:0000313" key="2">
    <source>
        <dbReference type="EMBL" id="CAD9128412.1"/>
    </source>
</evidence>
<accession>A0A7S1QC51</accession>
<protein>
    <recommendedName>
        <fullName evidence="3">Hint domain-containing protein</fullName>
    </recommendedName>
</protein>
<dbReference type="InterPro" id="IPR006141">
    <property type="entry name" value="Intein_N"/>
</dbReference>
<feature type="region of interest" description="Disordered" evidence="1">
    <location>
        <begin position="333"/>
        <end position="397"/>
    </location>
</feature>
<sequence length="397" mass="43524">MSLAEDLYRSGLGSVANFSDDYLCSDFAESRLQERTPATYVDSPIPHDVFTSLTGRPQTLHQEPWVRDESAAWRRESWWWDWRGESWRWDWSEHEHGASTWSDRDANGASTWDHQQALTEEAESSSHVHELAPRADRPRPLELAPPRWATLLEGSVPDGAGSVGTDGESASEASFASDQSATSQNSWMSACSEGPRCFLPETLLQRHDGCYVQAADLEKGLRIASACGGEPLTVAAIKRHTVYQLVELIAGSTQFTVTPSHRVVVADAEDAAPVLARDLEPDRKVMCAAGSHTLQEVRKFSKPDGQEVFEVRFHPDGVVAAFMPPGPILTMGGRRPIRRGGVQRRWGRGASSGSRGANYSADSDVDSRLPTIPDTDSDLGFPQHQVQSAPFRSSAGA</sequence>
<feature type="compositionally biased region" description="Polar residues" evidence="1">
    <location>
        <begin position="384"/>
        <end position="397"/>
    </location>
</feature>
<dbReference type="CDD" id="cd00081">
    <property type="entry name" value="Hint"/>
    <property type="match status" value="1"/>
</dbReference>